<dbReference type="GO" id="GO:0009231">
    <property type="term" value="P:riboflavin biosynthetic process"/>
    <property type="evidence" value="ECO:0007669"/>
    <property type="project" value="InterPro"/>
</dbReference>
<organism evidence="2 3">
    <name type="scientific">Lysinibacillus halotolerans</name>
    <dbReference type="NCBI Taxonomy" id="1368476"/>
    <lineage>
        <taxon>Bacteria</taxon>
        <taxon>Bacillati</taxon>
        <taxon>Bacillota</taxon>
        <taxon>Bacilli</taxon>
        <taxon>Bacillales</taxon>
        <taxon>Bacillaceae</taxon>
        <taxon>Lysinibacillus</taxon>
    </lineage>
</organism>
<dbReference type="InterPro" id="IPR050765">
    <property type="entry name" value="Riboflavin_Biosynth_HTPR"/>
</dbReference>
<proteinExistence type="predicted"/>
<dbReference type="InterPro" id="IPR002734">
    <property type="entry name" value="RibDG_C"/>
</dbReference>
<gene>
    <name evidence="2" type="ORF">EC501_17160</name>
</gene>
<evidence type="ECO:0000259" key="1">
    <source>
        <dbReference type="Pfam" id="PF01872"/>
    </source>
</evidence>
<feature type="domain" description="Bacterial bifunctional deaminase-reductase C-terminal" evidence="1">
    <location>
        <begin position="9"/>
        <end position="165"/>
    </location>
</feature>
<dbReference type="OrthoDB" id="195113at2"/>
<dbReference type="Proteomes" id="UP000279909">
    <property type="component" value="Unassembled WGS sequence"/>
</dbReference>
<dbReference type="AlphaFoldDB" id="A0A3M8H192"/>
<protein>
    <submittedName>
        <fullName evidence="2">Dihydrofolate reductase</fullName>
    </submittedName>
</protein>
<name>A0A3M8H192_9BACI</name>
<dbReference type="Gene3D" id="3.40.430.10">
    <property type="entry name" value="Dihydrofolate Reductase, subunit A"/>
    <property type="match status" value="1"/>
</dbReference>
<dbReference type="PANTHER" id="PTHR38011:SF11">
    <property type="entry name" value="2,5-DIAMINO-6-RIBOSYLAMINO-4(3H)-PYRIMIDINONE 5'-PHOSPHATE REDUCTASE"/>
    <property type="match status" value="1"/>
</dbReference>
<comment type="caution">
    <text evidence="2">The sequence shown here is derived from an EMBL/GenBank/DDBJ whole genome shotgun (WGS) entry which is preliminary data.</text>
</comment>
<evidence type="ECO:0000313" key="2">
    <source>
        <dbReference type="EMBL" id="RNC96247.1"/>
    </source>
</evidence>
<accession>A0A3M8H192</accession>
<dbReference type="SUPFAM" id="SSF53597">
    <property type="entry name" value="Dihydrofolate reductase-like"/>
    <property type="match status" value="1"/>
</dbReference>
<dbReference type="InterPro" id="IPR024072">
    <property type="entry name" value="DHFR-like_dom_sf"/>
</dbReference>
<evidence type="ECO:0000313" key="3">
    <source>
        <dbReference type="Proteomes" id="UP000279909"/>
    </source>
</evidence>
<dbReference type="Pfam" id="PF01872">
    <property type="entry name" value="RibD_C"/>
    <property type="match status" value="1"/>
</dbReference>
<dbReference type="RefSeq" id="WP_122973570.1">
    <property type="nucleotide sequence ID" value="NZ_RHLQ01000069.1"/>
</dbReference>
<dbReference type="PANTHER" id="PTHR38011">
    <property type="entry name" value="DIHYDROFOLATE REDUCTASE FAMILY PROTEIN (AFU_ORTHOLOGUE AFUA_8G06820)"/>
    <property type="match status" value="1"/>
</dbReference>
<sequence>MNQRRNTVLYIASSLDGYIATKEDSLEWLFKVEGEGDNGYTEFYETVDTILMGKRTYDWIIQEMEEFPYKNKECYVFSRSSYEDTENVKFIHEDIKSFVNKLKNKDGNNIWVVGGGELLHSFIQENLVDEFIITLAPTIIGNGIPLFKEGNYQLDLSLKGIKRFNQFVELSYVKKNPLLDKTILK</sequence>
<reference evidence="2 3" key="1">
    <citation type="journal article" date="2014" name="Int. J. Syst. Evol. Microbiol.">
        <title>Lysinibacillus halotolerans sp. nov., isolated from saline-alkaline soil.</title>
        <authorList>
            <person name="Kong D."/>
            <person name="Wang Y."/>
            <person name="Zhao B."/>
            <person name="Li Y."/>
            <person name="Song J."/>
            <person name="Zhai Y."/>
            <person name="Zhang C."/>
            <person name="Wang H."/>
            <person name="Chen X."/>
            <person name="Zhao B."/>
            <person name="Ruan Z."/>
        </authorList>
    </citation>
    <scope>NUCLEOTIDE SEQUENCE [LARGE SCALE GENOMIC DNA]</scope>
    <source>
        <strain evidence="2 3">MCCC 1A12703</strain>
    </source>
</reference>
<dbReference type="GO" id="GO:0008703">
    <property type="term" value="F:5-amino-6-(5-phosphoribosylamino)uracil reductase activity"/>
    <property type="evidence" value="ECO:0007669"/>
    <property type="project" value="InterPro"/>
</dbReference>
<keyword evidence="3" id="KW-1185">Reference proteome</keyword>
<dbReference type="EMBL" id="RHLQ01000069">
    <property type="protein sequence ID" value="RNC96247.1"/>
    <property type="molecule type" value="Genomic_DNA"/>
</dbReference>